<dbReference type="AlphaFoldDB" id="A0A2H5QS45"/>
<sequence>MRCHDPVGLKFLCTVDGDVAAYQWMKNLAYGTCITQDYFQPNRVTVHPSQTALLFIRSNRVTVHPRGQTVDC</sequence>
<evidence type="ECO:0000313" key="2">
    <source>
        <dbReference type="Proteomes" id="UP000236630"/>
    </source>
</evidence>
<dbReference type="Proteomes" id="UP000236630">
    <property type="component" value="Unassembled WGS sequence"/>
</dbReference>
<dbReference type="EMBL" id="BDQV01000707">
    <property type="protein sequence ID" value="GAY67450.1"/>
    <property type="molecule type" value="Genomic_DNA"/>
</dbReference>
<protein>
    <submittedName>
        <fullName evidence="1">Uncharacterized protein</fullName>
    </submittedName>
</protein>
<accession>A0A2H5QS45</accession>
<proteinExistence type="predicted"/>
<keyword evidence="2" id="KW-1185">Reference proteome</keyword>
<name>A0A2H5QS45_CITUN</name>
<gene>
    <name evidence="1" type="ORF">CUMW_256570</name>
</gene>
<organism evidence="1 2">
    <name type="scientific">Citrus unshiu</name>
    <name type="common">Satsuma mandarin</name>
    <name type="synonym">Citrus nobilis var. unshiu</name>
    <dbReference type="NCBI Taxonomy" id="55188"/>
    <lineage>
        <taxon>Eukaryota</taxon>
        <taxon>Viridiplantae</taxon>
        <taxon>Streptophyta</taxon>
        <taxon>Embryophyta</taxon>
        <taxon>Tracheophyta</taxon>
        <taxon>Spermatophyta</taxon>
        <taxon>Magnoliopsida</taxon>
        <taxon>eudicotyledons</taxon>
        <taxon>Gunneridae</taxon>
        <taxon>Pentapetalae</taxon>
        <taxon>rosids</taxon>
        <taxon>malvids</taxon>
        <taxon>Sapindales</taxon>
        <taxon>Rutaceae</taxon>
        <taxon>Aurantioideae</taxon>
        <taxon>Citrus</taxon>
    </lineage>
</organism>
<reference evidence="1 2" key="1">
    <citation type="journal article" date="2017" name="Front. Genet.">
        <title>Draft sequencing of the heterozygous diploid genome of Satsuma (Citrus unshiu Marc.) using a hybrid assembly approach.</title>
        <authorList>
            <person name="Shimizu T."/>
            <person name="Tanizawa Y."/>
            <person name="Mochizuki T."/>
            <person name="Nagasaki H."/>
            <person name="Yoshioka T."/>
            <person name="Toyoda A."/>
            <person name="Fujiyama A."/>
            <person name="Kaminuma E."/>
            <person name="Nakamura Y."/>
        </authorList>
    </citation>
    <scope>NUCLEOTIDE SEQUENCE [LARGE SCALE GENOMIC DNA]</scope>
    <source>
        <strain evidence="2">cv. Miyagawa wase</strain>
    </source>
</reference>
<evidence type="ECO:0000313" key="1">
    <source>
        <dbReference type="EMBL" id="GAY67450.1"/>
    </source>
</evidence>
<comment type="caution">
    <text evidence="1">The sequence shown here is derived from an EMBL/GenBank/DDBJ whole genome shotgun (WGS) entry which is preliminary data.</text>
</comment>